<name>A0ABT3AB81_9ALTE</name>
<organism evidence="9 10">
    <name type="scientific">Fluctibacter corallii</name>
    <dbReference type="NCBI Taxonomy" id="2984329"/>
    <lineage>
        <taxon>Bacteria</taxon>
        <taxon>Pseudomonadati</taxon>
        <taxon>Pseudomonadota</taxon>
        <taxon>Gammaproteobacteria</taxon>
        <taxon>Alteromonadales</taxon>
        <taxon>Alteromonadaceae</taxon>
        <taxon>Fluctibacter</taxon>
    </lineage>
</organism>
<comment type="cofactor">
    <cofactor evidence="1">
        <name>FAD</name>
        <dbReference type="ChEBI" id="CHEBI:57692"/>
    </cofactor>
</comment>
<dbReference type="Pfam" id="PF01494">
    <property type="entry name" value="FAD_binding_3"/>
    <property type="match status" value="1"/>
</dbReference>
<sequence>MIDVCVIGGGMVGAATALGLAKAGYSVLIVENAMPAPFDSESEPDLRVSAINMASVNLLTELGAWSEIEAMRLHPYDSLAVWEMPTSKTVFNAKDIQAPCLGYFVENRILQLGIHQALACCDNVTWKQHVAVTSITLSDESSIQFSDGEAITCKWVIGADGGHSATRQLVGIGVTGWQYQQHAMGIKIKQSHSQSITWQQFTPTGPVAFLPLSDGYASLIWYHNAEHLQALKGVSPEVMKSRILDAFPDLGGDFDVLEWAAFPLVRQHANRYIDTHFALVGDAAHMINPLAGQGVNLGFKDVAELLKQCSKLGMTQRALAAYERSRKPQNLLMMSTMDVFYSVFSNAITPVKVIRNLGLSLADKAGPIKNQVLRYAMGY</sequence>
<dbReference type="PANTHER" id="PTHR43876">
    <property type="entry name" value="UBIQUINONE BIOSYNTHESIS MONOOXYGENASE COQ6, MITOCHONDRIAL"/>
    <property type="match status" value="1"/>
</dbReference>
<evidence type="ECO:0000256" key="7">
    <source>
        <dbReference type="ARBA" id="ARBA00023033"/>
    </source>
</evidence>
<keyword evidence="10" id="KW-1185">Reference proteome</keyword>
<comment type="similarity">
    <text evidence="3">Belongs to the UbiH/COQ6 family.</text>
</comment>
<dbReference type="InterPro" id="IPR036188">
    <property type="entry name" value="FAD/NAD-bd_sf"/>
</dbReference>
<evidence type="ECO:0000259" key="8">
    <source>
        <dbReference type="Pfam" id="PF01494"/>
    </source>
</evidence>
<dbReference type="RefSeq" id="WP_263713219.1">
    <property type="nucleotide sequence ID" value="NZ_JAOWKX010000008.1"/>
</dbReference>
<protein>
    <submittedName>
        <fullName evidence="9">FAD-dependent oxidoreductase</fullName>
    </submittedName>
</protein>
<dbReference type="InterPro" id="IPR010971">
    <property type="entry name" value="UbiH/COQ6"/>
</dbReference>
<keyword evidence="6" id="KW-0560">Oxidoreductase</keyword>
<evidence type="ECO:0000256" key="5">
    <source>
        <dbReference type="ARBA" id="ARBA00022827"/>
    </source>
</evidence>
<evidence type="ECO:0000256" key="4">
    <source>
        <dbReference type="ARBA" id="ARBA00022630"/>
    </source>
</evidence>
<keyword evidence="7" id="KW-0503">Monooxygenase</keyword>
<dbReference type="NCBIfam" id="TIGR01988">
    <property type="entry name" value="Ubi-OHases"/>
    <property type="match status" value="1"/>
</dbReference>
<evidence type="ECO:0000256" key="3">
    <source>
        <dbReference type="ARBA" id="ARBA00005349"/>
    </source>
</evidence>
<feature type="domain" description="FAD-binding" evidence="8">
    <location>
        <begin position="2"/>
        <end position="328"/>
    </location>
</feature>
<evidence type="ECO:0000256" key="6">
    <source>
        <dbReference type="ARBA" id="ARBA00023002"/>
    </source>
</evidence>
<dbReference type="InterPro" id="IPR002938">
    <property type="entry name" value="FAD-bd"/>
</dbReference>
<reference evidence="9 10" key="1">
    <citation type="submission" date="2022-10" db="EMBL/GenBank/DDBJ databases">
        <title>Aestuariibacter sp. AA17 isolated from Montipora capitata coral fragment.</title>
        <authorList>
            <person name="Emsley S.A."/>
            <person name="Pfannmuller K.M."/>
            <person name="Loughran R.M."/>
            <person name="Shlafstein M."/>
            <person name="Papke E."/>
            <person name="Saw J.H."/>
            <person name="Ushijima B."/>
            <person name="Videau P."/>
        </authorList>
    </citation>
    <scope>NUCLEOTIDE SEQUENCE [LARGE SCALE GENOMIC DNA]</scope>
    <source>
        <strain evidence="9 10">AA17</strain>
    </source>
</reference>
<dbReference type="EMBL" id="JAOWKX010000008">
    <property type="protein sequence ID" value="MCV2885927.1"/>
    <property type="molecule type" value="Genomic_DNA"/>
</dbReference>
<evidence type="ECO:0000256" key="1">
    <source>
        <dbReference type="ARBA" id="ARBA00001974"/>
    </source>
</evidence>
<dbReference type="SUPFAM" id="SSF51905">
    <property type="entry name" value="FAD/NAD(P)-binding domain"/>
    <property type="match status" value="1"/>
</dbReference>
<keyword evidence="4" id="KW-0285">Flavoprotein</keyword>
<dbReference type="InterPro" id="IPR051205">
    <property type="entry name" value="UbiH/COQ6_monooxygenase"/>
</dbReference>
<dbReference type="Gene3D" id="3.50.50.60">
    <property type="entry name" value="FAD/NAD(P)-binding domain"/>
    <property type="match status" value="2"/>
</dbReference>
<accession>A0ABT3AB81</accession>
<dbReference type="PRINTS" id="PR00420">
    <property type="entry name" value="RNGMNOXGNASE"/>
</dbReference>
<evidence type="ECO:0000313" key="10">
    <source>
        <dbReference type="Proteomes" id="UP001652504"/>
    </source>
</evidence>
<evidence type="ECO:0000256" key="2">
    <source>
        <dbReference type="ARBA" id="ARBA00004749"/>
    </source>
</evidence>
<comment type="caution">
    <text evidence="9">The sequence shown here is derived from an EMBL/GenBank/DDBJ whole genome shotgun (WGS) entry which is preliminary data.</text>
</comment>
<dbReference type="PANTHER" id="PTHR43876:SF10">
    <property type="entry name" value="3-DEMETHOXYUBIQUINOL 3-HYDROXYLASE"/>
    <property type="match status" value="1"/>
</dbReference>
<gene>
    <name evidence="9" type="ORF">OE749_14640</name>
</gene>
<dbReference type="Proteomes" id="UP001652504">
    <property type="component" value="Unassembled WGS sequence"/>
</dbReference>
<keyword evidence="5" id="KW-0274">FAD</keyword>
<evidence type="ECO:0000313" key="9">
    <source>
        <dbReference type="EMBL" id="MCV2885927.1"/>
    </source>
</evidence>
<proteinExistence type="inferred from homology"/>
<comment type="pathway">
    <text evidence="2">Cofactor biosynthesis; ubiquinone biosynthesis.</text>
</comment>